<keyword evidence="9 14" id="KW-0560">Oxidoreductase</keyword>
<dbReference type="Proteomes" id="UP001431783">
    <property type="component" value="Unassembled WGS sequence"/>
</dbReference>
<dbReference type="AlphaFoldDB" id="A0AAW1UVF0"/>
<dbReference type="PRINTS" id="PR00463">
    <property type="entry name" value="EP450I"/>
</dbReference>
<name>A0AAW1UVF0_9CUCU</name>
<keyword evidence="6 13" id="KW-0479">Metal-binding</keyword>
<comment type="similarity">
    <text evidence="4 14">Belongs to the cytochrome P450 family.</text>
</comment>
<keyword evidence="12" id="KW-0472">Membrane</keyword>
<evidence type="ECO:0000256" key="6">
    <source>
        <dbReference type="ARBA" id="ARBA00022723"/>
    </source>
</evidence>
<comment type="cofactor">
    <cofactor evidence="1 13">
        <name>heme</name>
        <dbReference type="ChEBI" id="CHEBI:30413"/>
    </cofactor>
</comment>
<evidence type="ECO:0000256" key="10">
    <source>
        <dbReference type="ARBA" id="ARBA00023004"/>
    </source>
</evidence>
<dbReference type="GO" id="GO:0004497">
    <property type="term" value="F:monooxygenase activity"/>
    <property type="evidence" value="ECO:0007669"/>
    <property type="project" value="UniProtKB-KW"/>
</dbReference>
<evidence type="ECO:0000256" key="3">
    <source>
        <dbReference type="ARBA" id="ARBA00004406"/>
    </source>
</evidence>
<keyword evidence="7" id="KW-0256">Endoplasmic reticulum</keyword>
<keyword evidence="8" id="KW-0492">Microsome</keyword>
<dbReference type="GO" id="GO:0020037">
    <property type="term" value="F:heme binding"/>
    <property type="evidence" value="ECO:0007669"/>
    <property type="project" value="InterPro"/>
</dbReference>
<comment type="subcellular location">
    <subcellularLocation>
        <location evidence="3">Endoplasmic reticulum membrane</location>
        <topology evidence="3">Peripheral membrane protein</topology>
    </subcellularLocation>
    <subcellularLocation>
        <location evidence="2">Microsome membrane</location>
        <topology evidence="2">Peripheral membrane protein</topology>
    </subcellularLocation>
</comment>
<feature type="binding site" description="axial binding residue" evidence="13">
    <location>
        <position position="130"/>
    </location>
    <ligand>
        <name>heme</name>
        <dbReference type="ChEBI" id="CHEBI:30413"/>
    </ligand>
    <ligandPart>
        <name>Fe</name>
        <dbReference type="ChEBI" id="CHEBI:18248"/>
    </ligandPart>
</feature>
<dbReference type="PANTHER" id="PTHR24292:SF100">
    <property type="entry name" value="CYTOCHROME P450 6A16, ISOFORM B-RELATED"/>
    <property type="match status" value="1"/>
</dbReference>
<evidence type="ECO:0000256" key="1">
    <source>
        <dbReference type="ARBA" id="ARBA00001971"/>
    </source>
</evidence>
<evidence type="ECO:0000256" key="5">
    <source>
        <dbReference type="ARBA" id="ARBA00022617"/>
    </source>
</evidence>
<evidence type="ECO:0000256" key="2">
    <source>
        <dbReference type="ARBA" id="ARBA00004174"/>
    </source>
</evidence>
<evidence type="ECO:0000256" key="7">
    <source>
        <dbReference type="ARBA" id="ARBA00022824"/>
    </source>
</evidence>
<dbReference type="Gene3D" id="1.10.630.10">
    <property type="entry name" value="Cytochrome P450"/>
    <property type="match status" value="1"/>
</dbReference>
<evidence type="ECO:0000256" key="13">
    <source>
        <dbReference type="PIRSR" id="PIRSR602401-1"/>
    </source>
</evidence>
<dbReference type="InterPro" id="IPR017972">
    <property type="entry name" value="Cyt_P450_CS"/>
</dbReference>
<dbReference type="EMBL" id="JARQZJ010000094">
    <property type="protein sequence ID" value="KAK9884796.1"/>
    <property type="molecule type" value="Genomic_DNA"/>
</dbReference>
<keyword evidence="11 14" id="KW-0503">Monooxygenase</keyword>
<protein>
    <recommendedName>
        <fullName evidence="17">Cytochrome P450</fullName>
    </recommendedName>
</protein>
<evidence type="ECO:0000256" key="4">
    <source>
        <dbReference type="ARBA" id="ARBA00010617"/>
    </source>
</evidence>
<proteinExistence type="inferred from homology"/>
<dbReference type="InterPro" id="IPR002401">
    <property type="entry name" value="Cyt_P450_E_grp-I"/>
</dbReference>
<dbReference type="GO" id="GO:0005506">
    <property type="term" value="F:iron ion binding"/>
    <property type="evidence" value="ECO:0007669"/>
    <property type="project" value="InterPro"/>
</dbReference>
<dbReference type="InterPro" id="IPR050476">
    <property type="entry name" value="Insect_CytP450_Detox"/>
</dbReference>
<dbReference type="GO" id="GO:0016705">
    <property type="term" value="F:oxidoreductase activity, acting on paired donors, with incorporation or reduction of molecular oxygen"/>
    <property type="evidence" value="ECO:0007669"/>
    <property type="project" value="InterPro"/>
</dbReference>
<organism evidence="15 16">
    <name type="scientific">Henosepilachna vigintioctopunctata</name>
    <dbReference type="NCBI Taxonomy" id="420089"/>
    <lineage>
        <taxon>Eukaryota</taxon>
        <taxon>Metazoa</taxon>
        <taxon>Ecdysozoa</taxon>
        <taxon>Arthropoda</taxon>
        <taxon>Hexapoda</taxon>
        <taxon>Insecta</taxon>
        <taxon>Pterygota</taxon>
        <taxon>Neoptera</taxon>
        <taxon>Endopterygota</taxon>
        <taxon>Coleoptera</taxon>
        <taxon>Polyphaga</taxon>
        <taxon>Cucujiformia</taxon>
        <taxon>Coccinelloidea</taxon>
        <taxon>Coccinellidae</taxon>
        <taxon>Epilachninae</taxon>
        <taxon>Epilachnini</taxon>
        <taxon>Henosepilachna</taxon>
    </lineage>
</organism>
<dbReference type="SUPFAM" id="SSF48264">
    <property type="entry name" value="Cytochrome P450"/>
    <property type="match status" value="1"/>
</dbReference>
<keyword evidence="5 13" id="KW-0349">Heme</keyword>
<evidence type="ECO:0000313" key="15">
    <source>
        <dbReference type="EMBL" id="KAK9884796.1"/>
    </source>
</evidence>
<evidence type="ECO:0000256" key="14">
    <source>
        <dbReference type="RuleBase" id="RU000461"/>
    </source>
</evidence>
<evidence type="ECO:0000256" key="9">
    <source>
        <dbReference type="ARBA" id="ARBA00023002"/>
    </source>
</evidence>
<evidence type="ECO:0000256" key="12">
    <source>
        <dbReference type="ARBA" id="ARBA00023136"/>
    </source>
</evidence>
<sequence>MTFCLFELCQNKEILDKVRKEIREVLAKYNGELSYEALMDMKYMDKVMKETMRKYPPLPFLDRMCSTDYEFSGTDVTLEKGTKISISLLGLHYDPDYFPDPQKFDPERFNERSSIPGYAYLPFGSGPRNCIGKRFGIMQTKVGIACPLRDFEFKLSAKTVLPFEYDTSSIVTIVKGDIWLEPKRLTSKC</sequence>
<keyword evidence="10 13" id="KW-0408">Iron</keyword>
<evidence type="ECO:0008006" key="17">
    <source>
        <dbReference type="Google" id="ProtNLM"/>
    </source>
</evidence>
<evidence type="ECO:0000256" key="11">
    <source>
        <dbReference type="ARBA" id="ARBA00023033"/>
    </source>
</evidence>
<dbReference type="InterPro" id="IPR001128">
    <property type="entry name" value="Cyt_P450"/>
</dbReference>
<dbReference type="PROSITE" id="PS00086">
    <property type="entry name" value="CYTOCHROME_P450"/>
    <property type="match status" value="1"/>
</dbReference>
<dbReference type="PANTHER" id="PTHR24292">
    <property type="entry name" value="CYTOCHROME P450"/>
    <property type="match status" value="1"/>
</dbReference>
<evidence type="ECO:0000313" key="16">
    <source>
        <dbReference type="Proteomes" id="UP001431783"/>
    </source>
</evidence>
<dbReference type="Pfam" id="PF00067">
    <property type="entry name" value="p450"/>
    <property type="match status" value="1"/>
</dbReference>
<reference evidence="15 16" key="1">
    <citation type="submission" date="2023-03" db="EMBL/GenBank/DDBJ databases">
        <title>Genome insight into feeding habits of ladybird beetles.</title>
        <authorList>
            <person name="Li H.-S."/>
            <person name="Huang Y.-H."/>
            <person name="Pang H."/>
        </authorList>
    </citation>
    <scope>NUCLEOTIDE SEQUENCE [LARGE SCALE GENOMIC DNA]</scope>
    <source>
        <strain evidence="15">SYSU_2023b</strain>
        <tissue evidence="15">Whole body</tissue>
    </source>
</reference>
<keyword evidence="16" id="KW-1185">Reference proteome</keyword>
<dbReference type="GO" id="GO:0005789">
    <property type="term" value="C:endoplasmic reticulum membrane"/>
    <property type="evidence" value="ECO:0007669"/>
    <property type="project" value="UniProtKB-SubCell"/>
</dbReference>
<evidence type="ECO:0000256" key="8">
    <source>
        <dbReference type="ARBA" id="ARBA00022848"/>
    </source>
</evidence>
<dbReference type="PRINTS" id="PR00385">
    <property type="entry name" value="P450"/>
</dbReference>
<dbReference type="InterPro" id="IPR036396">
    <property type="entry name" value="Cyt_P450_sf"/>
</dbReference>
<gene>
    <name evidence="15" type="ORF">WA026_009024</name>
</gene>
<accession>A0AAW1UVF0</accession>
<comment type="caution">
    <text evidence="15">The sequence shown here is derived from an EMBL/GenBank/DDBJ whole genome shotgun (WGS) entry which is preliminary data.</text>
</comment>